<dbReference type="EC" id="3.2.-.-" evidence="3"/>
<protein>
    <submittedName>
        <fullName evidence="3">Protease I</fullName>
        <ecNumber evidence="3">3.2.-.-</ecNumber>
    </submittedName>
</protein>
<keyword evidence="3" id="KW-0326">Glycosidase</keyword>
<comment type="similarity">
    <text evidence="1">Belongs to the peptidase C56 family.</text>
</comment>
<comment type="caution">
    <text evidence="3">The sequence shown here is derived from an EMBL/GenBank/DDBJ whole genome shotgun (WGS) entry which is preliminary data.</text>
</comment>
<dbReference type="Pfam" id="PF01965">
    <property type="entry name" value="DJ-1_PfpI"/>
    <property type="match status" value="1"/>
</dbReference>
<gene>
    <name evidence="3" type="ORF">J2S19_000825</name>
</gene>
<evidence type="ECO:0000259" key="2">
    <source>
        <dbReference type="Pfam" id="PF01965"/>
    </source>
</evidence>
<feature type="domain" description="DJ-1/PfpI" evidence="2">
    <location>
        <begin position="3"/>
        <end position="164"/>
    </location>
</feature>
<name>A0ABT9ZBD6_9BACI</name>
<evidence type="ECO:0000313" key="3">
    <source>
        <dbReference type="EMBL" id="MDQ0229574.1"/>
    </source>
</evidence>
<keyword evidence="4" id="KW-1185">Reference proteome</keyword>
<dbReference type="GO" id="GO:0016798">
    <property type="term" value="F:hydrolase activity, acting on glycosyl bonds"/>
    <property type="evidence" value="ECO:0007669"/>
    <property type="project" value="UniProtKB-KW"/>
</dbReference>
<evidence type="ECO:0000313" key="4">
    <source>
        <dbReference type="Proteomes" id="UP001234495"/>
    </source>
</evidence>
<dbReference type="Gene3D" id="3.40.50.880">
    <property type="match status" value="1"/>
</dbReference>
<dbReference type="PROSITE" id="PS51276">
    <property type="entry name" value="PEPTIDASE_C56_PFPI"/>
    <property type="match status" value="1"/>
</dbReference>
<dbReference type="InterPro" id="IPR006286">
    <property type="entry name" value="C56_PfpI-like"/>
</dbReference>
<dbReference type="PANTHER" id="PTHR42733">
    <property type="entry name" value="DJ-1 PROTEIN"/>
    <property type="match status" value="1"/>
</dbReference>
<keyword evidence="3" id="KW-0645">Protease</keyword>
<dbReference type="EMBL" id="JAUSUD010000002">
    <property type="protein sequence ID" value="MDQ0229574.1"/>
    <property type="molecule type" value="Genomic_DNA"/>
</dbReference>
<dbReference type="SUPFAM" id="SSF52317">
    <property type="entry name" value="Class I glutamine amidotransferase-like"/>
    <property type="match status" value="1"/>
</dbReference>
<accession>A0ABT9ZBD6</accession>
<sequence>MAKIAFLLADYFEDSEMKNPYDALTQEGHETVIIGIEKGASYKGKNGTTYISDLSAQEADASQFDAIIIPGGGAPEALRVNDEIIDFVKQANEQGKLIAGICHGPQVMISADILNGKSVTCYIGIRDDVKLAGANYLDEEVVVGGNLITSRTPKDEPAFIKEISTKLASLA</sequence>
<dbReference type="Proteomes" id="UP001234495">
    <property type="component" value="Unassembled WGS sequence"/>
</dbReference>
<dbReference type="NCBIfam" id="TIGR01382">
    <property type="entry name" value="PfpI"/>
    <property type="match status" value="1"/>
</dbReference>
<reference evidence="3 4" key="1">
    <citation type="submission" date="2023-07" db="EMBL/GenBank/DDBJ databases">
        <title>Genomic Encyclopedia of Type Strains, Phase IV (KMG-IV): sequencing the most valuable type-strain genomes for metagenomic binning, comparative biology and taxonomic classification.</title>
        <authorList>
            <person name="Goeker M."/>
        </authorList>
    </citation>
    <scope>NUCLEOTIDE SEQUENCE [LARGE SCALE GENOMIC DNA]</scope>
    <source>
        <strain evidence="3 4">DSM 29005</strain>
    </source>
</reference>
<dbReference type="RefSeq" id="WP_307337480.1">
    <property type="nucleotide sequence ID" value="NZ_JAUSUD010000002.1"/>
</dbReference>
<dbReference type="PANTHER" id="PTHR42733:SF2">
    <property type="entry name" value="DJ-1_THIJ_PFPI FAMILY PROTEIN"/>
    <property type="match status" value="1"/>
</dbReference>
<proteinExistence type="inferred from homology"/>
<keyword evidence="3" id="KW-0378">Hydrolase</keyword>
<dbReference type="GO" id="GO:0008233">
    <property type="term" value="F:peptidase activity"/>
    <property type="evidence" value="ECO:0007669"/>
    <property type="project" value="UniProtKB-KW"/>
</dbReference>
<dbReference type="GO" id="GO:0006508">
    <property type="term" value="P:proteolysis"/>
    <property type="evidence" value="ECO:0007669"/>
    <property type="project" value="UniProtKB-KW"/>
</dbReference>
<dbReference type="InterPro" id="IPR002818">
    <property type="entry name" value="DJ-1/PfpI"/>
</dbReference>
<evidence type="ECO:0000256" key="1">
    <source>
        <dbReference type="ARBA" id="ARBA00008542"/>
    </source>
</evidence>
<dbReference type="CDD" id="cd03134">
    <property type="entry name" value="GATase1_PfpI_like"/>
    <property type="match status" value="1"/>
</dbReference>
<organism evidence="3 4">
    <name type="scientific">Metabacillus malikii</name>
    <dbReference type="NCBI Taxonomy" id="1504265"/>
    <lineage>
        <taxon>Bacteria</taxon>
        <taxon>Bacillati</taxon>
        <taxon>Bacillota</taxon>
        <taxon>Bacilli</taxon>
        <taxon>Bacillales</taxon>
        <taxon>Bacillaceae</taxon>
        <taxon>Metabacillus</taxon>
    </lineage>
</organism>
<dbReference type="InterPro" id="IPR029062">
    <property type="entry name" value="Class_I_gatase-like"/>
</dbReference>